<feature type="region of interest" description="Disordered" evidence="6">
    <location>
        <begin position="1795"/>
        <end position="1814"/>
    </location>
</feature>
<dbReference type="PRINTS" id="PR00380">
    <property type="entry name" value="KINESINHEAVY"/>
</dbReference>
<reference evidence="11" key="1">
    <citation type="submission" date="2012-05" db="EMBL/GenBank/DDBJ databases">
        <title>Whole Genome Assembly of Lutzomyia longipalpis.</title>
        <authorList>
            <person name="Richards S."/>
            <person name="Qu C."/>
            <person name="Dillon R."/>
            <person name="Worley K."/>
            <person name="Scherer S."/>
            <person name="Batterton M."/>
            <person name="Taylor A."/>
            <person name="Hawes A."/>
            <person name="Hernandez B."/>
            <person name="Kovar C."/>
            <person name="Mandapat C."/>
            <person name="Pham C."/>
            <person name="Qu C."/>
            <person name="Jing C."/>
            <person name="Bess C."/>
            <person name="Bandaranaike D."/>
            <person name="Ngo D."/>
            <person name="Ongeri F."/>
            <person name="Arias F."/>
            <person name="Lara F."/>
            <person name="Weissenberger G."/>
            <person name="Kamau G."/>
            <person name="Han H."/>
            <person name="Shen H."/>
            <person name="Dinh H."/>
            <person name="Khalil I."/>
            <person name="Jones J."/>
            <person name="Shafer J."/>
            <person name="Jayaseelan J."/>
            <person name="Quiroz J."/>
            <person name="Blankenburg K."/>
            <person name="Nguyen L."/>
            <person name="Jackson L."/>
            <person name="Francisco L."/>
            <person name="Tang L.-Y."/>
            <person name="Pu L.-L."/>
            <person name="Perales L."/>
            <person name="Lorensuhewa L."/>
            <person name="Munidasa M."/>
            <person name="Coyle M."/>
            <person name="Taylor M."/>
            <person name="Puazo M."/>
            <person name="Firestine M."/>
            <person name="Scheel M."/>
            <person name="Javaid M."/>
            <person name="Wang M."/>
            <person name="Li M."/>
            <person name="Tabassum N."/>
            <person name="Saada N."/>
            <person name="Osuji N."/>
            <person name="Aqrawi P."/>
            <person name="Fu Q."/>
            <person name="Thornton R."/>
            <person name="Raj R."/>
            <person name="Goodspeed R."/>
            <person name="Mata R."/>
            <person name="Najjar R."/>
            <person name="Gubbala S."/>
            <person name="Lee S."/>
            <person name="Denson S."/>
            <person name="Patil S."/>
            <person name="Macmil S."/>
            <person name="Qi S."/>
            <person name="Matskevitch T."/>
            <person name="Palculict T."/>
            <person name="Mathew T."/>
            <person name="Vee V."/>
            <person name="Velamala V."/>
            <person name="Korchina V."/>
            <person name="Cai W."/>
            <person name="Liu W."/>
            <person name="Dai W."/>
            <person name="Zou X."/>
            <person name="Zhu Y."/>
            <person name="Zhang Y."/>
            <person name="Wu Y.-Q."/>
            <person name="Xin Y."/>
            <person name="Nazarath L."/>
            <person name="Kovar C."/>
            <person name="Han Y."/>
            <person name="Muzny D."/>
            <person name="Gibbs R."/>
        </authorList>
    </citation>
    <scope>NUCLEOTIDE SEQUENCE [LARGE SCALE GENOMIC DNA]</scope>
    <source>
        <strain evidence="11">Jacobina</strain>
    </source>
</reference>
<dbReference type="VEuPathDB" id="VectorBase:LLONM1_009078"/>
<dbReference type="GO" id="GO:0008017">
    <property type="term" value="F:microtubule binding"/>
    <property type="evidence" value="ECO:0007669"/>
    <property type="project" value="InterPro"/>
</dbReference>
<feature type="region of interest" description="Disordered" evidence="6">
    <location>
        <begin position="811"/>
        <end position="862"/>
    </location>
</feature>
<feature type="compositionally biased region" description="Basic and acidic residues" evidence="6">
    <location>
        <begin position="1453"/>
        <end position="1468"/>
    </location>
</feature>
<evidence type="ECO:0000256" key="2">
    <source>
        <dbReference type="ARBA" id="ARBA00022741"/>
    </source>
</evidence>
<dbReference type="SMART" id="SM00129">
    <property type="entry name" value="KISc"/>
    <property type="match status" value="1"/>
</dbReference>
<dbReference type="InterPro" id="IPR037863">
    <property type="entry name" value="RHOGAP6/36"/>
</dbReference>
<dbReference type="Pfam" id="PF00620">
    <property type="entry name" value="RhoGAP"/>
    <property type="match status" value="2"/>
</dbReference>
<dbReference type="GO" id="GO:0005096">
    <property type="term" value="F:GTPase activator activity"/>
    <property type="evidence" value="ECO:0007669"/>
    <property type="project" value="UniProtKB-KW"/>
</dbReference>
<feature type="domain" description="Kinesin motor" evidence="7">
    <location>
        <begin position="4"/>
        <end position="327"/>
    </location>
</feature>
<feature type="region of interest" description="Disordered" evidence="6">
    <location>
        <begin position="1890"/>
        <end position="1952"/>
    </location>
</feature>
<keyword evidence="4" id="KW-0505">Motor protein</keyword>
<organism evidence="10 11">
    <name type="scientific">Lutzomyia longipalpis</name>
    <name type="common">Sand fly</name>
    <dbReference type="NCBI Taxonomy" id="7200"/>
    <lineage>
        <taxon>Eukaryota</taxon>
        <taxon>Metazoa</taxon>
        <taxon>Ecdysozoa</taxon>
        <taxon>Arthropoda</taxon>
        <taxon>Hexapoda</taxon>
        <taxon>Insecta</taxon>
        <taxon>Pterygota</taxon>
        <taxon>Neoptera</taxon>
        <taxon>Endopterygota</taxon>
        <taxon>Diptera</taxon>
        <taxon>Nematocera</taxon>
        <taxon>Psychodoidea</taxon>
        <taxon>Psychodidae</taxon>
        <taxon>Lutzomyia</taxon>
        <taxon>Lutzomyia</taxon>
    </lineage>
</organism>
<dbReference type="InterPro" id="IPR001752">
    <property type="entry name" value="Kinesin_motor_dom"/>
</dbReference>
<dbReference type="Proteomes" id="UP000092461">
    <property type="component" value="Unassembled WGS sequence"/>
</dbReference>
<feature type="compositionally biased region" description="Basic and acidic residues" evidence="6">
    <location>
        <begin position="1804"/>
        <end position="1813"/>
    </location>
</feature>
<dbReference type="InterPro" id="IPR000198">
    <property type="entry name" value="RhoGAP_dom"/>
</dbReference>
<dbReference type="Pfam" id="PF00225">
    <property type="entry name" value="Kinesin"/>
    <property type="match status" value="1"/>
</dbReference>
<feature type="region of interest" description="Disordered" evidence="6">
    <location>
        <begin position="1426"/>
        <end position="1468"/>
    </location>
</feature>
<feature type="compositionally biased region" description="Basic and acidic residues" evidence="6">
    <location>
        <begin position="1917"/>
        <end position="1943"/>
    </location>
</feature>
<evidence type="ECO:0000256" key="5">
    <source>
        <dbReference type="SAM" id="Coils"/>
    </source>
</evidence>
<feature type="compositionally biased region" description="Basic residues" evidence="6">
    <location>
        <begin position="815"/>
        <end position="824"/>
    </location>
</feature>
<dbReference type="Gene3D" id="1.10.555.10">
    <property type="entry name" value="Rho GTPase activation protein"/>
    <property type="match status" value="2"/>
</dbReference>
<dbReference type="InterPro" id="IPR036961">
    <property type="entry name" value="Kinesin_motor_dom_sf"/>
</dbReference>
<feature type="domain" description="Rho-GAP" evidence="8">
    <location>
        <begin position="1107"/>
        <end position="1298"/>
    </location>
</feature>
<evidence type="ECO:0000256" key="1">
    <source>
        <dbReference type="ARBA" id="ARBA00022468"/>
    </source>
</evidence>
<feature type="region of interest" description="Disordered" evidence="6">
    <location>
        <begin position="1094"/>
        <end position="1120"/>
    </location>
</feature>
<dbReference type="VEuPathDB" id="VectorBase:LLONM1_001570"/>
<dbReference type="PROSITE" id="PS50238">
    <property type="entry name" value="RHOGAP"/>
    <property type="match status" value="2"/>
</dbReference>
<name>A0A1B0CKK9_LUTLO</name>
<proteinExistence type="inferred from homology"/>
<dbReference type="EnsemblMetazoa" id="LLOJ005146-RA">
    <property type="protein sequence ID" value="LLOJ005146-PA"/>
    <property type="gene ID" value="LLOJ005146"/>
</dbReference>
<keyword evidence="3 4" id="KW-0067">ATP-binding</keyword>
<dbReference type="EMBL" id="AJWK01016418">
    <property type="status" value="NOT_ANNOTATED_CDS"/>
    <property type="molecule type" value="Genomic_DNA"/>
</dbReference>
<feature type="region of interest" description="Disordered" evidence="6">
    <location>
        <begin position="1331"/>
        <end position="1350"/>
    </location>
</feature>
<reference evidence="10" key="3">
    <citation type="submission" date="2020-05" db="UniProtKB">
        <authorList>
            <consortium name="EnsemblMetazoa"/>
        </authorList>
    </citation>
    <scope>IDENTIFICATION</scope>
    <source>
        <strain evidence="10">Jacobina</strain>
    </source>
</reference>
<dbReference type="PROSITE" id="PS50067">
    <property type="entry name" value="KINESIN_MOTOR_2"/>
    <property type="match status" value="1"/>
</dbReference>
<dbReference type="EMBL" id="AJWK01016417">
    <property type="status" value="NOT_ANNOTATED_CDS"/>
    <property type="molecule type" value="Genomic_DNA"/>
</dbReference>
<dbReference type="SUPFAM" id="SSF52540">
    <property type="entry name" value="P-loop containing nucleoside triphosphate hydrolases"/>
    <property type="match status" value="1"/>
</dbReference>
<feature type="region of interest" description="Disordered" evidence="6">
    <location>
        <begin position="1558"/>
        <end position="1584"/>
    </location>
</feature>
<dbReference type="GO" id="GO:0007165">
    <property type="term" value="P:signal transduction"/>
    <property type="evidence" value="ECO:0007669"/>
    <property type="project" value="InterPro"/>
</dbReference>
<reference evidence="9" key="2">
    <citation type="journal article" date="2020" name="BMC">
        <title>Leishmania infection induces a limited differential gene expression in the sand fly midgut.</title>
        <authorList>
            <person name="Coutinho-Abreu I.V."/>
            <person name="Serafim T.D."/>
            <person name="Meneses C."/>
            <person name="Kamhawi S."/>
            <person name="Oliveira F."/>
            <person name="Valenzuela J.G."/>
        </authorList>
    </citation>
    <scope>NUCLEOTIDE SEQUENCE</scope>
    <source>
        <strain evidence="9">Jacobina</strain>
        <tissue evidence="9">Midgut</tissue>
    </source>
</reference>
<dbReference type="SUPFAM" id="SSF48350">
    <property type="entry name" value="GTPase activation domain, GAP"/>
    <property type="match status" value="2"/>
</dbReference>
<feature type="domain" description="Rho-GAP" evidence="8">
    <location>
        <begin position="1571"/>
        <end position="1762"/>
    </location>
</feature>
<dbReference type="SMART" id="SM00324">
    <property type="entry name" value="RhoGAP"/>
    <property type="match status" value="2"/>
</dbReference>
<dbReference type="EMBL" id="GITU01005069">
    <property type="protein sequence ID" value="MBC1173772.1"/>
    <property type="molecule type" value="Transcribed_RNA"/>
</dbReference>
<dbReference type="PANTHER" id="PTHR12635:SF7">
    <property type="entry name" value="RHO GTPASE ACTIVATING PROTEIN 6-RELATED"/>
    <property type="match status" value="1"/>
</dbReference>
<accession>A0A1B0CKK9</accession>
<keyword evidence="1" id="KW-0343">GTPase activation</keyword>
<dbReference type="GO" id="GO:0007018">
    <property type="term" value="P:microtubule-based movement"/>
    <property type="evidence" value="ECO:0007669"/>
    <property type="project" value="InterPro"/>
</dbReference>
<evidence type="ECO:0000256" key="3">
    <source>
        <dbReference type="ARBA" id="ARBA00022840"/>
    </source>
</evidence>
<feature type="binding site" evidence="4">
    <location>
        <begin position="86"/>
        <end position="93"/>
    </location>
    <ligand>
        <name>ATP</name>
        <dbReference type="ChEBI" id="CHEBI:30616"/>
    </ligand>
</feature>
<dbReference type="InterPro" id="IPR008936">
    <property type="entry name" value="Rho_GTPase_activation_prot"/>
</dbReference>
<evidence type="ECO:0000256" key="6">
    <source>
        <dbReference type="SAM" id="MobiDB-lite"/>
    </source>
</evidence>
<evidence type="ECO:0000259" key="8">
    <source>
        <dbReference type="PROSITE" id="PS50238"/>
    </source>
</evidence>
<evidence type="ECO:0000313" key="9">
    <source>
        <dbReference type="EMBL" id="MBC1173772.1"/>
    </source>
</evidence>
<dbReference type="Gene3D" id="3.40.850.10">
    <property type="entry name" value="Kinesin motor domain"/>
    <property type="match status" value="1"/>
</dbReference>
<dbReference type="PROSITE" id="PS00411">
    <property type="entry name" value="KINESIN_MOTOR_1"/>
    <property type="match status" value="1"/>
</dbReference>
<evidence type="ECO:0000313" key="11">
    <source>
        <dbReference type="Proteomes" id="UP000092461"/>
    </source>
</evidence>
<dbReference type="VEuPathDB" id="VectorBase:LLOJ005146"/>
<dbReference type="InterPro" id="IPR019821">
    <property type="entry name" value="Kinesin_motor_CS"/>
</dbReference>
<feature type="region of interest" description="Disordered" evidence="6">
    <location>
        <begin position="953"/>
        <end position="973"/>
    </location>
</feature>
<keyword evidence="5" id="KW-0175">Coiled coil</keyword>
<comment type="similarity">
    <text evidence="4">Belongs to the TRAFAC class myosin-kinesin ATPase superfamily. Kinesin family.</text>
</comment>
<keyword evidence="11" id="KW-1185">Reference proteome</keyword>
<keyword evidence="2 4" id="KW-0547">Nucleotide-binding</keyword>
<dbReference type="GO" id="GO:0005524">
    <property type="term" value="F:ATP binding"/>
    <property type="evidence" value="ECO:0007669"/>
    <property type="project" value="UniProtKB-UniRule"/>
</dbReference>
<evidence type="ECO:0000313" key="10">
    <source>
        <dbReference type="EnsemblMetazoa" id="LLOJ005146-PA"/>
    </source>
</evidence>
<dbReference type="GO" id="GO:0003777">
    <property type="term" value="F:microtubule motor activity"/>
    <property type="evidence" value="ECO:0007669"/>
    <property type="project" value="InterPro"/>
</dbReference>
<dbReference type="FunFam" id="3.40.850.10:FF:000082">
    <property type="entry name" value="OSM3-like kinesin"/>
    <property type="match status" value="1"/>
</dbReference>
<dbReference type="InterPro" id="IPR027417">
    <property type="entry name" value="P-loop_NTPase"/>
</dbReference>
<dbReference type="PANTHER" id="PTHR12635">
    <property type="entry name" value="RHO-GTPASE-ACTIVATING PROTEIN 6 FAMILY MEMBER"/>
    <property type="match status" value="1"/>
</dbReference>
<protein>
    <submittedName>
        <fullName evidence="9">Putative kinesin-like protein</fullName>
    </submittedName>
</protein>
<evidence type="ECO:0000259" key="7">
    <source>
        <dbReference type="PROSITE" id="PS50067"/>
    </source>
</evidence>
<feature type="compositionally biased region" description="Basic and acidic residues" evidence="6">
    <location>
        <begin position="1340"/>
        <end position="1349"/>
    </location>
</feature>
<feature type="coiled-coil region" evidence="5">
    <location>
        <begin position="459"/>
        <end position="518"/>
    </location>
</feature>
<sequence>MSENVKVIVRCRPAGSREKNSKVIVQLEECTVNLEHGTDAAAPQKVFRFDGTYGPEVGTDILYGDVCFGIVEGCLEGFNGTIFAYGQTGCGKSFTMGGGGASRGVISRALEHIFEATVAADSDTKYLILVSYLEIYNDTIRDLLAPGASMPPGGLQLRETPSGEVNVLSLTRHPVRNVEECEELLRRGAAARIVGATLMNASSSRSHSVFTVCLEKMSGQAITRGKLNLVDLAGSERQTRTGATGERLKEATKINLSLAALGNVISALATDATTKHVPYRDSKLTRLLQDSLGGNTRTLMIACVAPCWEDYEETLSTLRYASRAKKISNRPKVNEDPKDTMLKQYRQEIESLRSMLQQGDQGARLAAVEAERDALARDIELLKSQTLEIKSQTARAPAQELVQRIAAVEDVLVGGEGDEKVRAKRKERQNAAQKRQAVLADALAKIEECEARDLIQGHYEDIEQELKATKDALRQRKSRIKSLQREINDLQAEFQLDRADYLETIRRLERSIKLYEQLLDEASPALRKDGRHWDVDAIRRAAVWNEDTSRWRLPDELLDRLKLPPADVPRCSSAATLEAPPSPERDVLRIKLQRSEGASIADTYFRPRRAAELLRPKEAWKEPTKPTIPAHRRQSIWRAAVIGTSVAAQSCPVDACVEGNVVCQRVQTRGVFIIWLADPPPTPFKLFCPDRMCIREDLYAATAEVGAVAEELCGSSGAPREILGMGRREGRRVRERWLLTRKTWRYMAEAGRRLLPEAPDATTGEIEQHFQDVCRAEPRFILWTRKLSYPGAVGATRRFAERLERHLSFDGLCSGRHHSTHRNPCKATQTDPEPPRSPTKEPEAPTTKPTRRTDDVSQSVGDTIKRYLRMARKKPAKESKQQFTSVNYDRVVIVSMAVDTEKEKGCQVEPEILMHLPLIEPRQMADTQTAPMVHKSKSSSNVGPLLSRKIWRGRSKSQTRPSTEVPPAKAQWSPQDMDLQELTAVERKILQRIAAMKLQELNFGASAVPVEDKAPVEEKPKRRALLLKRKALTTGFFDANKKDDSRSAGATFGLGLEQCLANEVRATARRSGRASVGALPLDTVTHVRAGSCESLPSKAADAPPMGESLSQGDVRNEGTPPPRVPAIVRACIDHILAHGLSTVGIFRVSPARRRVRHLREEWERAGPTGITFEASHCPHDIATLLKEFLRDLPEPLLCRALYATFLATQRIRNRRLQLEALAHLIQLLPAAHRDTLRALLAFLADVARAANDGNRMDSTNLATVFAPNILRADDDRVEERLDAINVIRTMIDHQEELFLVPAALMDEVYAEMMEAHGPALDRLCERRAAEAPEVAPPRLTRRDEEERRRMSSPLVLHGHGVLSASLRIPVTVAPLHVGDNLEDIPYIEDTSASEHSDHAKTSQRSLATVTGTLSLAASPAAQTERVFFPEEPIQRRPHRVSTSSSSMGAVMRSKTEDFERRKAPGGETRRQPIYKRREIISREPKRRALLLKRKALTTGFFDANKKDDSRSAGATFGLGLEQCLANEVRATARRSGRASVGALPLDTVTHVRAGSCESLPSKAADAPPMGESLSQGDVRNEGTPPPRVPAIVRACIDHILAHGLSTVGIIRVSPARRRVRHLREEWERAGPTGITFEASHCPHDIATLLKEFLRDLPEPLLCRALYATFLATQRIRNRRLQLEALAHLIQLLPAAHRDTLRALLAFLADVARAANDGNRMDSTNLATVFAPNILRADDDRVEERLDAINVIRTMIDHQEELFLVPAALMDEVYAEMMEAHGPALDRLCERRAAEAPEVAPPRLTRRDEEERRRMSSPLVLHGHGVLSASLRIPVTVAPLHVGDNLEDIPYIEDTSASEHSDHAKTSQRSLATVTGTLSLAASPAAQTERVFFPEEPIQRRPHRVSTSSSSMGAVMRSKTEDFERRKAQGGETRRQPIYKRREIISSAQSSRK</sequence>
<evidence type="ECO:0000256" key="4">
    <source>
        <dbReference type="PROSITE-ProRule" id="PRU00283"/>
    </source>
</evidence>